<dbReference type="Proteomes" id="UP000310477">
    <property type="component" value="Unassembled WGS sequence"/>
</dbReference>
<dbReference type="EMBL" id="SWBO01000006">
    <property type="protein sequence ID" value="TKB99692.1"/>
    <property type="molecule type" value="Genomic_DNA"/>
</dbReference>
<dbReference type="RefSeq" id="WP_136877385.1">
    <property type="nucleotide sequence ID" value="NZ_SWBO01000006.1"/>
</dbReference>
<protein>
    <submittedName>
        <fullName evidence="1">Uncharacterized protein</fullName>
    </submittedName>
</protein>
<reference evidence="1 2" key="1">
    <citation type="submission" date="2019-04" db="EMBL/GenBank/DDBJ databases">
        <title>Pedobacter sp. AR-2-6 sp. nov., isolated from Arctic soil.</title>
        <authorList>
            <person name="Dahal R.H."/>
            <person name="Kim D.-U."/>
        </authorList>
    </citation>
    <scope>NUCLEOTIDE SEQUENCE [LARGE SCALE GENOMIC DNA]</scope>
    <source>
        <strain evidence="1 2">AR-2-6</strain>
    </source>
</reference>
<dbReference type="OrthoDB" id="679620at2"/>
<evidence type="ECO:0000313" key="1">
    <source>
        <dbReference type="EMBL" id="TKB99692.1"/>
    </source>
</evidence>
<organism evidence="1 2">
    <name type="scientific">Pedobacter cryotolerans</name>
    <dbReference type="NCBI Taxonomy" id="2571270"/>
    <lineage>
        <taxon>Bacteria</taxon>
        <taxon>Pseudomonadati</taxon>
        <taxon>Bacteroidota</taxon>
        <taxon>Sphingobacteriia</taxon>
        <taxon>Sphingobacteriales</taxon>
        <taxon>Sphingobacteriaceae</taxon>
        <taxon>Pedobacter</taxon>
    </lineage>
</organism>
<accession>A0A4U1C1Y8</accession>
<sequence length="117" mass="13238">MKRAQHHIALKLNQLSACLLLLLFLALPTLQLFHFHDQATELSSQTDGKTIIDKLSEQCKLCDFLAHKQFKEFHLPKASTTLVATQQSVKIYGNYIAINYNFTLNGFTNKGPPSLFC</sequence>
<keyword evidence="2" id="KW-1185">Reference proteome</keyword>
<dbReference type="AlphaFoldDB" id="A0A4U1C1Y8"/>
<evidence type="ECO:0000313" key="2">
    <source>
        <dbReference type="Proteomes" id="UP000310477"/>
    </source>
</evidence>
<proteinExistence type="predicted"/>
<name>A0A4U1C1Y8_9SPHI</name>
<gene>
    <name evidence="1" type="ORF">FA045_12355</name>
</gene>
<comment type="caution">
    <text evidence="1">The sequence shown here is derived from an EMBL/GenBank/DDBJ whole genome shotgun (WGS) entry which is preliminary data.</text>
</comment>